<dbReference type="Gene3D" id="3.60.110.10">
    <property type="entry name" value="Carbon-nitrogen hydrolase"/>
    <property type="match status" value="1"/>
</dbReference>
<evidence type="ECO:0000256" key="2">
    <source>
        <dbReference type="PROSITE-ProRule" id="PRU10139"/>
    </source>
</evidence>
<protein>
    <submittedName>
        <fullName evidence="4">Nitrilase</fullName>
    </submittedName>
</protein>
<dbReference type="PROSITE" id="PS00921">
    <property type="entry name" value="NITRIL_CHT_2"/>
    <property type="match status" value="1"/>
</dbReference>
<feature type="domain" description="CN hydrolase" evidence="3">
    <location>
        <begin position="2"/>
        <end position="274"/>
    </location>
</feature>
<dbReference type="InterPro" id="IPR044149">
    <property type="entry name" value="Nitrilases_CHs"/>
</dbReference>
<comment type="similarity">
    <text evidence="1">Belongs to the carbon-nitrogen hydrolase superfamily. Nitrilase family.</text>
</comment>
<dbReference type="PANTHER" id="PTHR46044:SF1">
    <property type="entry name" value="CN HYDROLASE DOMAIN-CONTAINING PROTEIN"/>
    <property type="match status" value="1"/>
</dbReference>
<feature type="active site" description="Proton acceptor" evidence="2">
    <location>
        <position position="42"/>
    </location>
</feature>
<proteinExistence type="inferred from homology"/>
<dbReference type="AlphaFoldDB" id="A0A1M4ZR97"/>
<dbReference type="GO" id="GO:0000257">
    <property type="term" value="F:nitrilase activity"/>
    <property type="evidence" value="ECO:0007669"/>
    <property type="project" value="UniProtKB-ARBA"/>
</dbReference>
<evidence type="ECO:0000256" key="1">
    <source>
        <dbReference type="ARBA" id="ARBA00008129"/>
    </source>
</evidence>
<dbReference type="CDD" id="cd07564">
    <property type="entry name" value="nitrilases_CHs"/>
    <property type="match status" value="1"/>
</dbReference>
<dbReference type="InterPro" id="IPR003010">
    <property type="entry name" value="C-N_Hydrolase"/>
</dbReference>
<evidence type="ECO:0000259" key="3">
    <source>
        <dbReference type="PROSITE" id="PS50263"/>
    </source>
</evidence>
<dbReference type="InterPro" id="IPR000132">
    <property type="entry name" value="Nitrilase/CN_hydratase_CS"/>
</dbReference>
<gene>
    <name evidence="4" type="ORF">SAMN04487965_1626</name>
</gene>
<dbReference type="EMBL" id="FQVA01000001">
    <property type="protein sequence ID" value="SHF20600.1"/>
    <property type="molecule type" value="Genomic_DNA"/>
</dbReference>
<dbReference type="Proteomes" id="UP000184170">
    <property type="component" value="Unassembled WGS sequence"/>
</dbReference>
<dbReference type="OrthoDB" id="9803803at2"/>
<reference evidence="5" key="1">
    <citation type="submission" date="2016-11" db="EMBL/GenBank/DDBJ databases">
        <authorList>
            <person name="Varghese N."/>
            <person name="Submissions S."/>
        </authorList>
    </citation>
    <scope>NUCLEOTIDE SEQUENCE [LARGE SCALE GENOMIC DNA]</scope>
    <source>
        <strain evidence="5">CGMCC 1.7063</strain>
    </source>
</reference>
<dbReference type="STRING" id="494016.SAMN04487965_1626"/>
<keyword evidence="5" id="KW-1185">Reference proteome</keyword>
<evidence type="ECO:0000313" key="4">
    <source>
        <dbReference type="EMBL" id="SHF20600.1"/>
    </source>
</evidence>
<dbReference type="SUPFAM" id="SSF56317">
    <property type="entry name" value="Carbon-nitrogen hydrolase"/>
    <property type="match status" value="1"/>
</dbReference>
<dbReference type="InterPro" id="IPR036526">
    <property type="entry name" value="C-N_Hydrolase_sf"/>
</dbReference>
<evidence type="ECO:0000313" key="5">
    <source>
        <dbReference type="Proteomes" id="UP000184170"/>
    </source>
</evidence>
<sequence length="314" mass="34353">MTKVAIIQEAPCILDKKGTIKKAVEIIQKVSADGAELVVFPEAFISGYPAWIWRLRPGGDWGINEDLHSRLLDNSIDLSADDLKPLQDIAATTKTVVVCGINERDSQNSCSTLYNSVVTIGSDGVVINHHRKLMPTNPERMVWGAGDGNGLNVVDTSVGKLGALICWENFMPLARYALYAQGVEIYIAPTYDSGEASVGTMQHIAREGRCWVLCCGVALERSDLPENFPNIDKLYPENENWINPGDSLIVAPGGEIVAGPLTKEKGHLFLDIDVDKAVKSKRALDVAGHYARPDVFKLSINKERQSTIHITNES</sequence>
<dbReference type="RefSeq" id="WP_073274732.1">
    <property type="nucleotide sequence ID" value="NZ_FQVA01000001.1"/>
</dbReference>
<dbReference type="PANTHER" id="PTHR46044">
    <property type="entry name" value="NITRILASE"/>
    <property type="match status" value="1"/>
</dbReference>
<dbReference type="Pfam" id="PF00795">
    <property type="entry name" value="CN_hydrolase"/>
    <property type="match status" value="1"/>
</dbReference>
<dbReference type="PROSITE" id="PS50263">
    <property type="entry name" value="CN_HYDROLASE"/>
    <property type="match status" value="1"/>
</dbReference>
<organism evidence="4 5">
    <name type="scientific">Microbulbifer donghaiensis</name>
    <dbReference type="NCBI Taxonomy" id="494016"/>
    <lineage>
        <taxon>Bacteria</taxon>
        <taxon>Pseudomonadati</taxon>
        <taxon>Pseudomonadota</taxon>
        <taxon>Gammaproteobacteria</taxon>
        <taxon>Cellvibrionales</taxon>
        <taxon>Microbulbiferaceae</taxon>
        <taxon>Microbulbifer</taxon>
    </lineage>
</organism>
<dbReference type="PROSITE" id="PS00920">
    <property type="entry name" value="NITRIL_CHT_1"/>
    <property type="match status" value="1"/>
</dbReference>
<name>A0A1M4ZR97_9GAMM</name>
<accession>A0A1M4ZR97</accession>